<keyword evidence="2" id="KW-1185">Reference proteome</keyword>
<proteinExistence type="predicted"/>
<organism evidence="1 2">
    <name type="scientific">Sphaerosporella brunnea</name>
    <dbReference type="NCBI Taxonomy" id="1250544"/>
    <lineage>
        <taxon>Eukaryota</taxon>
        <taxon>Fungi</taxon>
        <taxon>Dikarya</taxon>
        <taxon>Ascomycota</taxon>
        <taxon>Pezizomycotina</taxon>
        <taxon>Pezizomycetes</taxon>
        <taxon>Pezizales</taxon>
        <taxon>Pyronemataceae</taxon>
        <taxon>Sphaerosporella</taxon>
    </lineage>
</organism>
<protein>
    <submittedName>
        <fullName evidence="1">Uncharacterized protein</fullName>
    </submittedName>
</protein>
<reference evidence="1 2" key="1">
    <citation type="submission" date="2019-09" db="EMBL/GenBank/DDBJ databases">
        <title>Draft genome of the ectomycorrhizal ascomycete Sphaerosporella brunnea.</title>
        <authorList>
            <consortium name="DOE Joint Genome Institute"/>
            <person name="Benucci G.M."/>
            <person name="Marozzi G."/>
            <person name="Antonielli L."/>
            <person name="Sanchez S."/>
            <person name="Marco P."/>
            <person name="Wang X."/>
            <person name="Falini L.B."/>
            <person name="Barry K."/>
            <person name="Haridas S."/>
            <person name="Lipzen A."/>
            <person name="Labutti K."/>
            <person name="Grigoriev I.V."/>
            <person name="Murat C."/>
            <person name="Martin F."/>
            <person name="Albertini E."/>
            <person name="Donnini D."/>
            <person name="Bonito G."/>
        </authorList>
    </citation>
    <scope>NUCLEOTIDE SEQUENCE [LARGE SCALE GENOMIC DNA]</scope>
    <source>
        <strain evidence="1 2">Sb_GMNB300</strain>
    </source>
</reference>
<sequence>MFSPHLPAALRAALSRAPLSLTPSASHGADITLASINTSILLLLPQQAPQLIARIDQLLLQRTSVVVLVLEDGHDNGNAWAQLQVQLHATFAEAVMVLPAAGAAEVAAVVGGLLRGGREVMGWRRSGESGTGSMLRVMGVSAHGRFSRNPPPFFFGMHKADGRKAASVVQDVFGSLKEFVEAIESGEDVKGLEEREVQVVREFLESEGVVEGGGDGI</sequence>
<name>A0A5J5EKT0_9PEZI</name>
<evidence type="ECO:0000313" key="2">
    <source>
        <dbReference type="Proteomes" id="UP000326924"/>
    </source>
</evidence>
<gene>
    <name evidence="1" type="ORF">FN846DRAFT_329465</name>
</gene>
<comment type="caution">
    <text evidence="1">The sequence shown here is derived from an EMBL/GenBank/DDBJ whole genome shotgun (WGS) entry which is preliminary data.</text>
</comment>
<evidence type="ECO:0000313" key="1">
    <source>
        <dbReference type="EMBL" id="KAA8895596.1"/>
    </source>
</evidence>
<dbReference type="AlphaFoldDB" id="A0A5J5EKT0"/>
<accession>A0A5J5EKT0</accession>
<dbReference type="InParanoid" id="A0A5J5EKT0"/>
<dbReference type="Proteomes" id="UP000326924">
    <property type="component" value="Unassembled WGS sequence"/>
</dbReference>
<dbReference type="EMBL" id="VXIS01000255">
    <property type="protein sequence ID" value="KAA8895596.1"/>
    <property type="molecule type" value="Genomic_DNA"/>
</dbReference>